<dbReference type="Gene3D" id="3.40.190.290">
    <property type="match status" value="1"/>
</dbReference>
<dbReference type="Pfam" id="PF03466">
    <property type="entry name" value="LysR_substrate"/>
    <property type="match status" value="1"/>
</dbReference>
<dbReference type="SUPFAM" id="SSF53850">
    <property type="entry name" value="Periplasmic binding protein-like II"/>
    <property type="match status" value="1"/>
</dbReference>
<evidence type="ECO:0000313" key="6">
    <source>
        <dbReference type="EMBL" id="GAA0391484.1"/>
    </source>
</evidence>
<dbReference type="CDD" id="cd08422">
    <property type="entry name" value="PBP2_CrgA_like"/>
    <property type="match status" value="1"/>
</dbReference>
<dbReference type="InterPro" id="IPR036388">
    <property type="entry name" value="WH-like_DNA-bd_sf"/>
</dbReference>
<evidence type="ECO:0000256" key="4">
    <source>
        <dbReference type="ARBA" id="ARBA00023163"/>
    </source>
</evidence>
<dbReference type="PROSITE" id="PS50931">
    <property type="entry name" value="HTH_LYSR"/>
    <property type="match status" value="1"/>
</dbReference>
<dbReference type="Pfam" id="PF00126">
    <property type="entry name" value="HTH_1"/>
    <property type="match status" value="1"/>
</dbReference>
<keyword evidence="3" id="KW-0238">DNA-binding</keyword>
<proteinExistence type="inferred from homology"/>
<dbReference type="InterPro" id="IPR058163">
    <property type="entry name" value="LysR-type_TF_proteobact-type"/>
</dbReference>
<evidence type="ECO:0000256" key="1">
    <source>
        <dbReference type="ARBA" id="ARBA00009437"/>
    </source>
</evidence>
<name>A0ABP3I5W1_9CAUL</name>
<reference evidence="7" key="1">
    <citation type="journal article" date="2019" name="Int. J. Syst. Evol. Microbiol.">
        <title>The Global Catalogue of Microorganisms (GCM) 10K type strain sequencing project: providing services to taxonomists for standard genome sequencing and annotation.</title>
        <authorList>
            <consortium name="The Broad Institute Genomics Platform"/>
            <consortium name="The Broad Institute Genome Sequencing Center for Infectious Disease"/>
            <person name="Wu L."/>
            <person name="Ma J."/>
        </authorList>
    </citation>
    <scope>NUCLEOTIDE SEQUENCE [LARGE SCALE GENOMIC DNA]</scope>
    <source>
        <strain evidence="7">JCM 13476</strain>
    </source>
</reference>
<evidence type="ECO:0000313" key="7">
    <source>
        <dbReference type="Proteomes" id="UP001500791"/>
    </source>
</evidence>
<dbReference type="InterPro" id="IPR036390">
    <property type="entry name" value="WH_DNA-bd_sf"/>
</dbReference>
<dbReference type="InterPro" id="IPR005119">
    <property type="entry name" value="LysR_subst-bd"/>
</dbReference>
<protein>
    <submittedName>
        <fullName evidence="6">LysR family transcriptional regulator</fullName>
    </submittedName>
</protein>
<dbReference type="InterPro" id="IPR000847">
    <property type="entry name" value="LysR_HTH_N"/>
</dbReference>
<keyword evidence="7" id="KW-1185">Reference proteome</keyword>
<feature type="domain" description="HTH lysR-type" evidence="5">
    <location>
        <begin position="1"/>
        <end position="57"/>
    </location>
</feature>
<dbReference type="PANTHER" id="PTHR30537">
    <property type="entry name" value="HTH-TYPE TRANSCRIPTIONAL REGULATOR"/>
    <property type="match status" value="1"/>
</dbReference>
<evidence type="ECO:0000256" key="3">
    <source>
        <dbReference type="ARBA" id="ARBA00023125"/>
    </source>
</evidence>
<gene>
    <name evidence="6" type="ORF">GCM10009093_17620</name>
</gene>
<keyword evidence="2" id="KW-0805">Transcription regulation</keyword>
<organism evidence="6 7">
    <name type="scientific">Brevundimonas terrae</name>
    <dbReference type="NCBI Taxonomy" id="363631"/>
    <lineage>
        <taxon>Bacteria</taxon>
        <taxon>Pseudomonadati</taxon>
        <taxon>Pseudomonadota</taxon>
        <taxon>Alphaproteobacteria</taxon>
        <taxon>Caulobacterales</taxon>
        <taxon>Caulobacteraceae</taxon>
        <taxon>Brevundimonas</taxon>
    </lineage>
</organism>
<sequence>MLAEYEIFVRALEEGSLSAAARRLDLSPAVASRRLARLEDRLGVRLIERTSRRLAPTEAGRLVYERALQLLDGVEDLEAQVSRRTTQARGLLRVTAPTSFGRRRLAPYLQPFLEAHSRLTLELNLTDAFVDLMAEDVDLAIRIGTWDADNPAMHRLAPNRRVLCASPDYLARFGSPRTLEDLRDHAQLAAENQSLWRLLGPDGPVTFRAKSRVRTNSSEVARELALSGAGIALRSTWDVGEELKDGRLSVVLPDYQGSPDIAIFALTAGRARAEARVQAFITFTANLYGEVPDWDR</sequence>
<dbReference type="SUPFAM" id="SSF46785">
    <property type="entry name" value="Winged helix' DNA-binding domain"/>
    <property type="match status" value="1"/>
</dbReference>
<dbReference type="Proteomes" id="UP001500791">
    <property type="component" value="Unassembled WGS sequence"/>
</dbReference>
<dbReference type="RefSeq" id="WP_167176881.1">
    <property type="nucleotide sequence ID" value="NZ_BAAAEJ010000007.1"/>
</dbReference>
<evidence type="ECO:0000259" key="5">
    <source>
        <dbReference type="PROSITE" id="PS50931"/>
    </source>
</evidence>
<comment type="caution">
    <text evidence="6">The sequence shown here is derived from an EMBL/GenBank/DDBJ whole genome shotgun (WGS) entry which is preliminary data.</text>
</comment>
<keyword evidence="4" id="KW-0804">Transcription</keyword>
<dbReference type="PANTHER" id="PTHR30537:SF5">
    <property type="entry name" value="HTH-TYPE TRANSCRIPTIONAL ACTIVATOR TTDR-RELATED"/>
    <property type="match status" value="1"/>
</dbReference>
<evidence type="ECO:0000256" key="2">
    <source>
        <dbReference type="ARBA" id="ARBA00023015"/>
    </source>
</evidence>
<dbReference type="Gene3D" id="1.10.10.10">
    <property type="entry name" value="Winged helix-like DNA-binding domain superfamily/Winged helix DNA-binding domain"/>
    <property type="match status" value="1"/>
</dbReference>
<accession>A0ABP3I5W1</accession>
<comment type="similarity">
    <text evidence="1">Belongs to the LysR transcriptional regulatory family.</text>
</comment>
<dbReference type="EMBL" id="BAAAEJ010000007">
    <property type="protein sequence ID" value="GAA0391484.1"/>
    <property type="molecule type" value="Genomic_DNA"/>
</dbReference>